<dbReference type="Pfam" id="PF17921">
    <property type="entry name" value="Integrase_H2C2"/>
    <property type="match status" value="1"/>
</dbReference>
<evidence type="ECO:0000259" key="2">
    <source>
        <dbReference type="PROSITE" id="PS50994"/>
    </source>
</evidence>
<dbReference type="SUPFAM" id="SSF53098">
    <property type="entry name" value="Ribonuclease H-like"/>
    <property type="match status" value="1"/>
</dbReference>
<evidence type="ECO:0000313" key="3">
    <source>
        <dbReference type="EMBL" id="KAG2838090.1"/>
    </source>
</evidence>
<dbReference type="PROSITE" id="PS50994">
    <property type="entry name" value="INTEGRASE"/>
    <property type="match status" value="1"/>
</dbReference>
<dbReference type="InterPro" id="IPR012337">
    <property type="entry name" value="RNaseH-like_sf"/>
</dbReference>
<organism evidence="3 4">
    <name type="scientific">Phytophthora cactorum</name>
    <dbReference type="NCBI Taxonomy" id="29920"/>
    <lineage>
        <taxon>Eukaryota</taxon>
        <taxon>Sar</taxon>
        <taxon>Stramenopiles</taxon>
        <taxon>Oomycota</taxon>
        <taxon>Peronosporomycetes</taxon>
        <taxon>Peronosporales</taxon>
        <taxon>Peronosporaceae</taxon>
        <taxon>Phytophthora</taxon>
    </lineage>
</organism>
<dbReference type="GO" id="GO:0003676">
    <property type="term" value="F:nucleic acid binding"/>
    <property type="evidence" value="ECO:0007669"/>
    <property type="project" value="InterPro"/>
</dbReference>
<name>A0A8T0Y5I1_9STRA</name>
<sequence length="448" mass="49800">MADVLSRRPDYAVKTADANRIGVESVSAPSSSLIDDVKQLLSYASAPSDAPRRKLAPHIRARAHRYRVHEGLLLYSAVDDNVIRIVVPNDYDLRMRIMYEYHDGPTTGHPGREKTFVLLTRDFYWNHQYKWVRKYVRACEVCQRVKPAAFSQAPLQSLPTPSECWQSISVDFVFGLPPDSKRRTGVVVFVDRFSKMVHLAEVPVEVTAVQTARLFIDMVFKHHGIPLDIVSDRDPRFTARFWQEVFTLLGTQLSMSTADHPQAEGQTDRVNRVLGDLLKSYAHSFQQWSGCLPMAEFAINSSVHASTGHTPFYVNAMRHPRLPSMLGTVASSLSGVGSTVASEQPQKSADTDTVSAMTTRRQAASRSGNETTDKNYGSVQGTDSAQAGPAVGKNAVMNEPFSTQAMDFVQRRQAVIRFVQDAIAASVDRHKLNADNVGRGNTNEFEKG</sequence>
<dbReference type="AlphaFoldDB" id="A0A8T0Y5I1"/>
<dbReference type="PANTHER" id="PTHR37984">
    <property type="entry name" value="PROTEIN CBG26694"/>
    <property type="match status" value="1"/>
</dbReference>
<dbReference type="VEuPathDB" id="FungiDB:PC110_g16930"/>
<dbReference type="Proteomes" id="UP000735874">
    <property type="component" value="Unassembled WGS sequence"/>
</dbReference>
<feature type="region of interest" description="Disordered" evidence="1">
    <location>
        <begin position="337"/>
        <end position="384"/>
    </location>
</feature>
<dbReference type="InterPro" id="IPR036397">
    <property type="entry name" value="RNaseH_sf"/>
</dbReference>
<dbReference type="FunFam" id="1.10.340.70:FF:000001">
    <property type="entry name" value="Retrovirus-related Pol polyprotein from transposon gypsy-like Protein"/>
    <property type="match status" value="1"/>
</dbReference>
<evidence type="ECO:0000313" key="4">
    <source>
        <dbReference type="Proteomes" id="UP000735874"/>
    </source>
</evidence>
<feature type="domain" description="Integrase catalytic" evidence="2">
    <location>
        <begin position="155"/>
        <end position="319"/>
    </location>
</feature>
<accession>A0A8T0Y5I1</accession>
<dbReference type="VEuPathDB" id="FungiDB:PC110_g23205"/>
<dbReference type="Gene3D" id="1.10.340.70">
    <property type="match status" value="1"/>
</dbReference>
<dbReference type="InterPro" id="IPR050951">
    <property type="entry name" value="Retrovirus_Pol_polyprotein"/>
</dbReference>
<dbReference type="InterPro" id="IPR001584">
    <property type="entry name" value="Integrase_cat-core"/>
</dbReference>
<dbReference type="PANTHER" id="PTHR37984:SF5">
    <property type="entry name" value="PROTEIN NYNRIN-LIKE"/>
    <property type="match status" value="1"/>
</dbReference>
<evidence type="ECO:0000256" key="1">
    <source>
        <dbReference type="SAM" id="MobiDB-lite"/>
    </source>
</evidence>
<reference evidence="3" key="1">
    <citation type="submission" date="2018-10" db="EMBL/GenBank/DDBJ databases">
        <title>Effector identification in a new, highly contiguous assembly of the strawberry crown rot pathogen Phytophthora cactorum.</title>
        <authorList>
            <person name="Armitage A.D."/>
            <person name="Nellist C.F."/>
            <person name="Bates H."/>
            <person name="Vickerstaff R.J."/>
            <person name="Harrison R.J."/>
        </authorList>
    </citation>
    <scope>NUCLEOTIDE SEQUENCE</scope>
    <source>
        <strain evidence="3">15-7</strain>
    </source>
</reference>
<dbReference type="GO" id="GO:0015074">
    <property type="term" value="P:DNA integration"/>
    <property type="evidence" value="ECO:0007669"/>
    <property type="project" value="InterPro"/>
</dbReference>
<comment type="caution">
    <text evidence="3">The sequence shown here is derived from an EMBL/GenBank/DDBJ whole genome shotgun (WGS) entry which is preliminary data.</text>
</comment>
<dbReference type="Pfam" id="PF00665">
    <property type="entry name" value="rve"/>
    <property type="match status" value="1"/>
</dbReference>
<dbReference type="Gene3D" id="3.30.420.10">
    <property type="entry name" value="Ribonuclease H-like superfamily/Ribonuclease H"/>
    <property type="match status" value="1"/>
</dbReference>
<gene>
    <name evidence="3" type="ORF">PC113_g19717</name>
</gene>
<dbReference type="EMBL" id="RCMG01001043">
    <property type="protein sequence ID" value="KAG2838090.1"/>
    <property type="molecule type" value="Genomic_DNA"/>
</dbReference>
<proteinExistence type="predicted"/>
<dbReference type="InterPro" id="IPR041588">
    <property type="entry name" value="Integrase_H2C2"/>
</dbReference>
<protein>
    <recommendedName>
        <fullName evidence="2">Integrase catalytic domain-containing protein</fullName>
    </recommendedName>
</protein>